<dbReference type="EMBL" id="CAMAPC010000005">
    <property type="protein sequence ID" value="CAH9056853.1"/>
    <property type="molecule type" value="Genomic_DNA"/>
</dbReference>
<sequence>MKLKLLSLCVITIIASKASAQSDEAKKVKKTWDVSSEVGAIITSGNTKTTTLKGGIKAKHNLDNWHNEYKLSGIYKEDEIENSAGERVTERTNEKYSLSTQGNYKLTEDHSHLFIYGSYVSDYFGAYRNETVVSVGYGQRLFSNENMYLNAEVGPGVKRFEHQNDSSEIDENGNALAGTSESEVIGVGKLDFNWQLSENARFTQLVAVEYGESNTKTTSESALMTKINGSLQMKVAYNVIHNSDVSPEKDNTDTETSLTLVYSF</sequence>
<dbReference type="AlphaFoldDB" id="A0A9W4QX24"/>
<dbReference type="InterPro" id="IPR007433">
    <property type="entry name" value="DUF481"/>
</dbReference>
<dbReference type="Proteomes" id="UP001152467">
    <property type="component" value="Unassembled WGS sequence"/>
</dbReference>
<evidence type="ECO:0000256" key="1">
    <source>
        <dbReference type="SAM" id="SignalP"/>
    </source>
</evidence>
<keyword evidence="3" id="KW-1185">Reference proteome</keyword>
<evidence type="ECO:0000313" key="2">
    <source>
        <dbReference type="EMBL" id="CAH9056853.1"/>
    </source>
</evidence>
<name>A0A9W4QX24_9GAMM</name>
<evidence type="ECO:0008006" key="4">
    <source>
        <dbReference type="Google" id="ProtNLM"/>
    </source>
</evidence>
<comment type="caution">
    <text evidence="2">The sequence shown here is derived from an EMBL/GenBank/DDBJ whole genome shotgun (WGS) entry which is preliminary data.</text>
</comment>
<reference evidence="2" key="1">
    <citation type="submission" date="2022-07" db="EMBL/GenBank/DDBJ databases">
        <authorList>
            <person name="Criscuolo A."/>
        </authorList>
    </citation>
    <scope>NUCLEOTIDE SEQUENCE</scope>
    <source>
        <strain evidence="2">CIP111854</strain>
    </source>
</reference>
<keyword evidence="1" id="KW-0732">Signal</keyword>
<evidence type="ECO:0000313" key="3">
    <source>
        <dbReference type="Proteomes" id="UP001152467"/>
    </source>
</evidence>
<organism evidence="2 3">
    <name type="scientific">Pseudoalteromonas holothuriae</name>
    <dbReference type="NCBI Taxonomy" id="2963714"/>
    <lineage>
        <taxon>Bacteria</taxon>
        <taxon>Pseudomonadati</taxon>
        <taxon>Pseudomonadota</taxon>
        <taxon>Gammaproteobacteria</taxon>
        <taxon>Alteromonadales</taxon>
        <taxon>Pseudoalteromonadaceae</taxon>
        <taxon>Pseudoalteromonas</taxon>
    </lineage>
</organism>
<protein>
    <recommendedName>
        <fullName evidence="4">DUF481 domain-containing protein</fullName>
    </recommendedName>
</protein>
<proteinExistence type="predicted"/>
<dbReference type="RefSeq" id="WP_261626271.1">
    <property type="nucleotide sequence ID" value="NZ_CAMAPC010000005.1"/>
</dbReference>
<feature type="chain" id="PRO_5040946144" description="DUF481 domain-containing protein" evidence="1">
    <location>
        <begin position="21"/>
        <end position="264"/>
    </location>
</feature>
<feature type="signal peptide" evidence="1">
    <location>
        <begin position="1"/>
        <end position="20"/>
    </location>
</feature>
<dbReference type="Pfam" id="PF04338">
    <property type="entry name" value="DUF481"/>
    <property type="match status" value="1"/>
</dbReference>
<accession>A0A9W4QX24</accession>
<gene>
    <name evidence="2" type="ORF">PSECIP111854_01877</name>
</gene>